<sequence length="215" mass="24993">MCQLISCFGYRWDTEYQYYNKFELTSNTLKTIERPSHGEFYTVKSVRLLKPGRYYKWKIKLDNYHPEIVSNSIKIMIGIESLNFFPFNDQRSGEVIGWQSESKGIASITGTKEIIHAVLSDKHTCCKLEQNFETGDIIQIEFDLTNVPNVIPFQHTTNRYSDIEDDVKYMGLVRFSLIRDKTNQELRPWYPFGDVRFAPFVPAVSVSSGQTLSFV</sequence>
<proteinExistence type="predicted"/>
<dbReference type="AlphaFoldDB" id="D2VVG5"/>
<name>D2VVG5_NAEGR</name>
<gene>
    <name evidence="1" type="ORF">NAEGRDRAFT_73011</name>
</gene>
<dbReference type="Proteomes" id="UP000006671">
    <property type="component" value="Unassembled WGS sequence"/>
</dbReference>
<dbReference type="KEGG" id="ngr:NAEGRDRAFT_73011"/>
<organism evidence="2">
    <name type="scientific">Naegleria gruberi</name>
    <name type="common">Amoeba</name>
    <dbReference type="NCBI Taxonomy" id="5762"/>
    <lineage>
        <taxon>Eukaryota</taxon>
        <taxon>Discoba</taxon>
        <taxon>Heterolobosea</taxon>
        <taxon>Tetramitia</taxon>
        <taxon>Eutetramitia</taxon>
        <taxon>Vahlkampfiidae</taxon>
        <taxon>Naegleria</taxon>
    </lineage>
</organism>
<evidence type="ECO:0000313" key="2">
    <source>
        <dbReference type="Proteomes" id="UP000006671"/>
    </source>
</evidence>
<dbReference type="InParanoid" id="D2VVG5"/>
<dbReference type="VEuPathDB" id="AmoebaDB:NAEGRDRAFT_73011"/>
<reference evidence="1 2" key="1">
    <citation type="journal article" date="2010" name="Cell">
        <title>The genome of Naegleria gruberi illuminates early eukaryotic versatility.</title>
        <authorList>
            <person name="Fritz-Laylin L.K."/>
            <person name="Prochnik S.E."/>
            <person name="Ginger M.L."/>
            <person name="Dacks J.B."/>
            <person name="Carpenter M.L."/>
            <person name="Field M.C."/>
            <person name="Kuo A."/>
            <person name="Paredez A."/>
            <person name="Chapman J."/>
            <person name="Pham J."/>
            <person name="Shu S."/>
            <person name="Neupane R."/>
            <person name="Cipriano M."/>
            <person name="Mancuso J."/>
            <person name="Tu H."/>
            <person name="Salamov A."/>
            <person name="Lindquist E."/>
            <person name="Shapiro H."/>
            <person name="Lucas S."/>
            <person name="Grigoriev I.V."/>
            <person name="Cande W.Z."/>
            <person name="Fulton C."/>
            <person name="Rokhsar D.S."/>
            <person name="Dawson S.C."/>
        </authorList>
    </citation>
    <scope>NUCLEOTIDE SEQUENCE [LARGE SCALE GENOMIC DNA]</scope>
    <source>
        <strain evidence="1 2">NEG-M</strain>
    </source>
</reference>
<dbReference type="RefSeq" id="XP_002672048.1">
    <property type="nucleotide sequence ID" value="XM_002672002.1"/>
</dbReference>
<protein>
    <submittedName>
        <fullName evidence="1">Uncharacterized protein</fullName>
    </submittedName>
</protein>
<evidence type="ECO:0000313" key="1">
    <source>
        <dbReference type="EMBL" id="EFC39304.1"/>
    </source>
</evidence>
<keyword evidence="2" id="KW-1185">Reference proteome</keyword>
<dbReference type="EMBL" id="GG738901">
    <property type="protein sequence ID" value="EFC39304.1"/>
    <property type="molecule type" value="Genomic_DNA"/>
</dbReference>
<dbReference type="GeneID" id="8861155"/>
<accession>D2VVG5</accession>